<dbReference type="Gene3D" id="1.10.260.40">
    <property type="entry name" value="lambda repressor-like DNA-binding domains"/>
    <property type="match status" value="1"/>
</dbReference>
<evidence type="ECO:0000256" key="2">
    <source>
        <dbReference type="ARBA" id="ARBA00023125"/>
    </source>
</evidence>
<evidence type="ECO:0000259" key="4">
    <source>
        <dbReference type="PROSITE" id="PS50932"/>
    </source>
</evidence>
<dbReference type="InterPro" id="IPR028082">
    <property type="entry name" value="Peripla_BP_I"/>
</dbReference>
<dbReference type="EMBL" id="JBHTEF010000001">
    <property type="protein sequence ID" value="MFC7580720.1"/>
    <property type="molecule type" value="Genomic_DNA"/>
</dbReference>
<dbReference type="SMART" id="SM00354">
    <property type="entry name" value="HTH_LACI"/>
    <property type="match status" value="1"/>
</dbReference>
<dbReference type="InterPro" id="IPR046335">
    <property type="entry name" value="LacI/GalR-like_sensor"/>
</dbReference>
<dbReference type="Pfam" id="PF13377">
    <property type="entry name" value="Peripla_BP_3"/>
    <property type="match status" value="1"/>
</dbReference>
<dbReference type="Gene3D" id="3.40.50.2300">
    <property type="match status" value="2"/>
</dbReference>
<keyword evidence="2 5" id="KW-0238">DNA-binding</keyword>
<gene>
    <name evidence="5" type="ORF">ACFQWG_05810</name>
</gene>
<comment type="caution">
    <text evidence="5">The sequence shown here is derived from an EMBL/GenBank/DDBJ whole genome shotgun (WGS) entry which is preliminary data.</text>
</comment>
<keyword evidence="6" id="KW-1185">Reference proteome</keyword>
<dbReference type="PANTHER" id="PTHR30146">
    <property type="entry name" value="LACI-RELATED TRANSCRIPTIONAL REPRESSOR"/>
    <property type="match status" value="1"/>
</dbReference>
<dbReference type="SUPFAM" id="SSF47413">
    <property type="entry name" value="lambda repressor-like DNA-binding domains"/>
    <property type="match status" value="1"/>
</dbReference>
<evidence type="ECO:0000256" key="3">
    <source>
        <dbReference type="ARBA" id="ARBA00023163"/>
    </source>
</evidence>
<keyword evidence="1" id="KW-0805">Transcription regulation</keyword>
<organism evidence="5 6">
    <name type="scientific">Schaalia naturae</name>
    <dbReference type="NCBI Taxonomy" id="635203"/>
    <lineage>
        <taxon>Bacteria</taxon>
        <taxon>Bacillati</taxon>
        <taxon>Actinomycetota</taxon>
        <taxon>Actinomycetes</taxon>
        <taxon>Actinomycetales</taxon>
        <taxon>Actinomycetaceae</taxon>
        <taxon>Schaalia</taxon>
    </lineage>
</organism>
<dbReference type="PROSITE" id="PS50932">
    <property type="entry name" value="HTH_LACI_2"/>
    <property type="match status" value="1"/>
</dbReference>
<dbReference type="CDD" id="cd01392">
    <property type="entry name" value="HTH_LacI"/>
    <property type="match status" value="1"/>
</dbReference>
<dbReference type="InterPro" id="IPR000843">
    <property type="entry name" value="HTH_LacI"/>
</dbReference>
<dbReference type="InterPro" id="IPR010982">
    <property type="entry name" value="Lambda_DNA-bd_dom_sf"/>
</dbReference>
<name>A0ABW2SKR3_9ACTO</name>
<keyword evidence="3" id="KW-0804">Transcription</keyword>
<dbReference type="PANTHER" id="PTHR30146:SF109">
    <property type="entry name" value="HTH-TYPE TRANSCRIPTIONAL REGULATOR GALS"/>
    <property type="match status" value="1"/>
</dbReference>
<dbReference type="RefSeq" id="WP_380973067.1">
    <property type="nucleotide sequence ID" value="NZ_JBHTEF010000001.1"/>
</dbReference>
<dbReference type="Pfam" id="PF00356">
    <property type="entry name" value="LacI"/>
    <property type="match status" value="1"/>
</dbReference>
<evidence type="ECO:0000313" key="6">
    <source>
        <dbReference type="Proteomes" id="UP001596527"/>
    </source>
</evidence>
<evidence type="ECO:0000256" key="1">
    <source>
        <dbReference type="ARBA" id="ARBA00023015"/>
    </source>
</evidence>
<reference evidence="6" key="1">
    <citation type="journal article" date="2019" name="Int. J. Syst. Evol. Microbiol.">
        <title>The Global Catalogue of Microorganisms (GCM) 10K type strain sequencing project: providing services to taxonomists for standard genome sequencing and annotation.</title>
        <authorList>
            <consortium name="The Broad Institute Genomics Platform"/>
            <consortium name="The Broad Institute Genome Sequencing Center for Infectious Disease"/>
            <person name="Wu L."/>
            <person name="Ma J."/>
        </authorList>
    </citation>
    <scope>NUCLEOTIDE SEQUENCE [LARGE SCALE GENOMIC DNA]</scope>
    <source>
        <strain evidence="6">CCUG 56698</strain>
    </source>
</reference>
<protein>
    <submittedName>
        <fullName evidence="5">LacI family DNA-binding transcriptional regulator</fullName>
    </submittedName>
</protein>
<evidence type="ECO:0000313" key="5">
    <source>
        <dbReference type="EMBL" id="MFC7580720.1"/>
    </source>
</evidence>
<dbReference type="SUPFAM" id="SSF53822">
    <property type="entry name" value="Periplasmic binding protein-like I"/>
    <property type="match status" value="1"/>
</dbReference>
<dbReference type="CDD" id="cd06267">
    <property type="entry name" value="PBP1_LacI_sugar_binding-like"/>
    <property type="match status" value="1"/>
</dbReference>
<dbReference type="Proteomes" id="UP001596527">
    <property type="component" value="Unassembled WGS sequence"/>
</dbReference>
<proteinExistence type="predicted"/>
<accession>A0ABW2SKR3</accession>
<dbReference type="GO" id="GO:0003677">
    <property type="term" value="F:DNA binding"/>
    <property type="evidence" value="ECO:0007669"/>
    <property type="project" value="UniProtKB-KW"/>
</dbReference>
<feature type="domain" description="HTH lacI-type" evidence="4">
    <location>
        <begin position="6"/>
        <end position="60"/>
    </location>
</feature>
<sequence>MVDRRPTQSDVARMAGVSRGVVSVALSGSPGVSERTRQRIRDVAEQIGYVRNLGAAALAGHFPTALGVVLPDLRNPFFEGLVAQVQTHASRHDLLPLMVTTLDDPARESMVMHRLHEQRVAGIIAVSPVQTAGDLVQIARSLPLTIIGTEPLGGSIDVAHMDEDAAARLVSAHVRERGWARVLHLSGSPGPGEIWVERRRRALAEAFSGMPFSHVGVPNGAPISPILARFDPDDAERPLAIITHNDLLAMDVVPAVHSLGLIPGRDVAVVSFDDTHMAARPEWSLTSVRQDVDELATTAVEALLTRQGSPAADGRETVIAPTLTVRSTS</sequence>